<keyword evidence="1" id="KW-0812">Transmembrane</keyword>
<accession>A0AAE3R8Z8</accession>
<reference evidence="2" key="1">
    <citation type="submission" date="2023-05" db="EMBL/GenBank/DDBJ databases">
        <authorList>
            <person name="Zhang X."/>
        </authorList>
    </citation>
    <scope>NUCLEOTIDE SEQUENCE</scope>
    <source>
        <strain evidence="2">BD1B2-1</strain>
    </source>
</reference>
<keyword evidence="1" id="KW-1133">Transmembrane helix</keyword>
<evidence type="ECO:0000313" key="3">
    <source>
        <dbReference type="Proteomes" id="UP001232063"/>
    </source>
</evidence>
<dbReference type="EMBL" id="JASJOU010000009">
    <property type="protein sequence ID" value="MDJ1503665.1"/>
    <property type="molecule type" value="Genomic_DNA"/>
</dbReference>
<feature type="transmembrane region" description="Helical" evidence="1">
    <location>
        <begin position="39"/>
        <end position="55"/>
    </location>
</feature>
<dbReference type="RefSeq" id="WP_314514280.1">
    <property type="nucleotide sequence ID" value="NZ_JASJOU010000009.1"/>
</dbReference>
<feature type="transmembrane region" description="Helical" evidence="1">
    <location>
        <begin position="62"/>
        <end position="80"/>
    </location>
</feature>
<feature type="transmembrane region" description="Helical" evidence="1">
    <location>
        <begin position="12"/>
        <end position="33"/>
    </location>
</feature>
<feature type="transmembrane region" description="Helical" evidence="1">
    <location>
        <begin position="92"/>
        <end position="110"/>
    </location>
</feature>
<evidence type="ECO:0000313" key="2">
    <source>
        <dbReference type="EMBL" id="MDJ1503665.1"/>
    </source>
</evidence>
<dbReference type="AlphaFoldDB" id="A0AAE3R8Z8"/>
<dbReference type="Proteomes" id="UP001232063">
    <property type="component" value="Unassembled WGS sequence"/>
</dbReference>
<gene>
    <name evidence="2" type="ORF">QNI22_23575</name>
</gene>
<name>A0AAE3R8Z8_9BACT</name>
<sequence length="130" mass="15026">MKSKISKGKVQLVVLFAADILLSFEIILASYFQDGHPNLISKIIRTAVAIFMMVLTYEGFRFAKWILTGMYLFGAAFLYNSQFANLDLSHKVFSMTFFFIAFYYFSAFYLQFSSSISEFLYDQSQKRKGS</sequence>
<evidence type="ECO:0000256" key="1">
    <source>
        <dbReference type="SAM" id="Phobius"/>
    </source>
</evidence>
<organism evidence="2 3">
    <name type="scientific">Xanthocytophaga agilis</name>
    <dbReference type="NCBI Taxonomy" id="3048010"/>
    <lineage>
        <taxon>Bacteria</taxon>
        <taxon>Pseudomonadati</taxon>
        <taxon>Bacteroidota</taxon>
        <taxon>Cytophagia</taxon>
        <taxon>Cytophagales</taxon>
        <taxon>Rhodocytophagaceae</taxon>
        <taxon>Xanthocytophaga</taxon>
    </lineage>
</organism>
<keyword evidence="3" id="KW-1185">Reference proteome</keyword>
<proteinExistence type="predicted"/>
<keyword evidence="1" id="KW-0472">Membrane</keyword>
<comment type="caution">
    <text evidence="2">The sequence shown here is derived from an EMBL/GenBank/DDBJ whole genome shotgun (WGS) entry which is preliminary data.</text>
</comment>
<protein>
    <submittedName>
        <fullName evidence="2">Uncharacterized protein</fullName>
    </submittedName>
</protein>